<feature type="region of interest" description="Disordered" evidence="22">
    <location>
        <begin position="1145"/>
        <end position="1166"/>
    </location>
</feature>
<reference evidence="27" key="1">
    <citation type="submission" date="2016-11" db="UniProtKB">
        <authorList>
            <consortium name="WormBaseParasite"/>
        </authorList>
    </citation>
    <scope>IDENTIFICATION</scope>
</reference>
<evidence type="ECO:0000256" key="20">
    <source>
        <dbReference type="ARBA" id="ARBA00029922"/>
    </source>
</evidence>
<keyword evidence="14" id="KW-0560">Oxidoreductase</keyword>
<dbReference type="UniPathway" id="UPA00139">
    <property type="reaction ID" value="UER00337"/>
</dbReference>
<feature type="region of interest" description="Disordered" evidence="22">
    <location>
        <begin position="1102"/>
        <end position="1127"/>
    </location>
</feature>
<feature type="binding site" evidence="21">
    <location>
        <position position="851"/>
    </location>
    <ligand>
        <name>Fe cation</name>
        <dbReference type="ChEBI" id="CHEBI:24875"/>
    </ligand>
</feature>
<dbReference type="PROSITE" id="PS51671">
    <property type="entry name" value="ACT"/>
    <property type="match status" value="1"/>
</dbReference>
<evidence type="ECO:0000256" key="23">
    <source>
        <dbReference type="SAM" id="Phobius"/>
    </source>
</evidence>
<dbReference type="GO" id="GO:0004505">
    <property type="term" value="F:phenylalanine 4-monooxygenase activity"/>
    <property type="evidence" value="ECO:0007669"/>
    <property type="project" value="UniProtKB-EC"/>
</dbReference>
<feature type="transmembrane region" description="Helical" evidence="23">
    <location>
        <begin position="79"/>
        <end position="104"/>
    </location>
</feature>
<evidence type="ECO:0000256" key="2">
    <source>
        <dbReference type="ARBA" id="ARBA00001954"/>
    </source>
</evidence>
<feature type="domain" description="Biopterin-dependent aromatic amino acid hydroxylase family profile" evidence="24">
    <location>
        <begin position="626"/>
        <end position="973"/>
    </location>
</feature>
<evidence type="ECO:0000256" key="19">
    <source>
        <dbReference type="ARBA" id="ARBA00023232"/>
    </source>
</evidence>
<feature type="transmembrane region" description="Helical" evidence="23">
    <location>
        <begin position="266"/>
        <end position="287"/>
    </location>
</feature>
<keyword evidence="11" id="KW-0493">Microtubule</keyword>
<dbReference type="InterPro" id="IPR040457">
    <property type="entry name" value="GCP_C"/>
</dbReference>
<evidence type="ECO:0000256" key="6">
    <source>
        <dbReference type="ARBA" id="ARBA00009712"/>
    </source>
</evidence>
<comment type="subcellular location">
    <subcellularLocation>
        <location evidence="4">Cytoplasm</location>
        <location evidence="4">Cytoskeleton</location>
    </subcellularLocation>
    <subcellularLocation>
        <location evidence="3">Membrane</location>
        <topology evidence="3">Multi-pass membrane protein</topology>
    </subcellularLocation>
</comment>
<dbReference type="CDD" id="cd03347">
    <property type="entry name" value="eu_PheOH"/>
    <property type="match status" value="1"/>
</dbReference>
<name>A0A1I8GI44_9PLAT</name>
<organism evidence="26 27">
    <name type="scientific">Macrostomum lignano</name>
    <dbReference type="NCBI Taxonomy" id="282301"/>
    <lineage>
        <taxon>Eukaryota</taxon>
        <taxon>Metazoa</taxon>
        <taxon>Spiralia</taxon>
        <taxon>Lophotrochozoa</taxon>
        <taxon>Platyhelminthes</taxon>
        <taxon>Rhabditophora</taxon>
        <taxon>Macrostomorpha</taxon>
        <taxon>Macrostomida</taxon>
        <taxon>Macrostomidae</taxon>
        <taxon>Macrostomum</taxon>
    </lineage>
</organism>
<keyword evidence="10 23" id="KW-0812">Transmembrane</keyword>
<keyword evidence="13 23" id="KW-1133">Transmembrane helix</keyword>
<evidence type="ECO:0000259" key="24">
    <source>
        <dbReference type="PROSITE" id="PS51410"/>
    </source>
</evidence>
<dbReference type="Gene3D" id="1.10.800.10">
    <property type="entry name" value="Aromatic amino acid hydroxylase"/>
    <property type="match status" value="1"/>
</dbReference>
<evidence type="ECO:0000256" key="17">
    <source>
        <dbReference type="ARBA" id="ARBA00023136"/>
    </source>
</evidence>
<sequence length="1764" mass="197138">MQSSSSPSTAAELSSLHYLYGFAAGLRDCFTGLVQLRSLNARIEAYRASQMDPRSQRSYIQAKETKDKLSLIGTIKRTWFWNAVVLGCSVLVFNLMVLPVLLWTADRFQGPWVSDYLVPIITWLFNALWILPVVVVLEVVNYFSFKDVGQLVYIVAKREQRTGDGKRIGKVLADQAYGLLVELLFLCQAKLARQIPVPLVSELLYLCHMCLLYSLYVFDYRWSSRGMVFQSRAMYIEHHWPYFLAFGLPMALITWLSPWYGLSICFLSICYPICIVSALCAQYYRLYRAPIPLPLMKPSLYLINRILLVVPDRLLSSFRPPLLQRAQQLSALHTSANRLWEFGELPKPYRRIPPKNRRAAVLKGTRDRSRPITYEQAKYPEQIGAQKAWQSWNTAGLLGESQSFDAGTTNYQDQLIRILLRGTFPEMLASECIVIKRQGNTIRVALLLKQRDRMDTNPRIVCMRYAFLIGYAEEMLSLLMRCVVRLEVQTVDSEVDLVYNTMDAHVTSGSNNNNNSSGKKAPAANGEGNDGFGKGRRAGTQGYYVSGLETLKRVSIVFSMPERVGALSAALEIFKKHQVNLEHIESRPSKRVANSHDFIVECDSSASDVKDLLPDLEAISTYVQVLSPGSQTDAPDDSIPWFPRKIKDLDRFANQILSYGNELDSDHPGFTDKVYRDRRQYFADIAFNYRHGDTIPRVEYSEQEINTWRTVFRELVTLYPTHACREFNHVFPLLMDNCGYREDNIPQLQDVSDFLQDCTGFRLRPVAGLLSSRDFLAGLAFRVFHSTQYIRHHSVPLYTPEPDVCHELLGHAPLFADPDFAQFSQEIGLASLGASDEFIMKLATCYWFTVEFGLCMQDGSLKAYGAGLLSSFGELQYCLSDKPTVRSFEPPETAVQQYPITEYQPVYFVAKSFEEAKRKIAAYSKCSGRPFTVRYNPYTQSVEVLDTDKQIRKVVRDSIAELSLVSEAMEKLQDDSFQIITRRAMSHRVTDEQASLLEQLADAIFSSAGVKASDTRRQSLARCLHTLRNHRFAGVDWPGVRQQLTGLADKLRVHAMHREARLLEHRSGRLNQLLPDSELRHNLLAFLLASSNSPVACWAGGAAADLPSDDEAEDKRRDAEKDKKRAADEAAIDWHALLTDGIEVKSDYGGETDSESGSDDEDTGGAISGAARVEVTQYQAVRETIWMLSGSRDSMLYTWDSTANTPSVTVSGRGCMPHLTDGAFDRLLADFANLGTSVARLRLLAERLLRSNGADLSPSVSALAGRLHADLLAPFQNGLLRLETESSLMRLRSAMLPWQRAIAGAAALVNRVAWSDADAAVKDPAAGVRLLDCLERQAARADLTESPIYAAFSRRAFRLCLQPLLETAGPAPGLPFLPPLPADPPPESAYWLAPLPIVDRAVPQLLRPLLPDLTSAAMSAHLLKAVSERRHLPKIWRSLTQLGEAAPLHRLLADVRDGQQSFSVEAPVEYRYPLALPHTDADQLRMEAPLLWRSVQLLPPPAVSGNCGDSAASDSNAMPTSASVERLVQSAIRNRCRQVNRLAVESLIGPQLRLADFVAFAHSLFLMLDRDLLTPLCDLLYAELRVGQPTSDELALNLSLRACLLAGQPACHSAQFANSVWLTLTSPAATAAVEHGSESAAGGLLLIDSLKLNCEPPWPLGVVFTETTLRVYSESFRWLLKLRCAKELLERLRFDGLRCADDSGLRYQVYSLRQQLLHLLTAFHQVTAHRLATAADLPDRLAACQAGPDELRSVLDQFATRCAQ</sequence>
<dbReference type="InterPro" id="IPR001273">
    <property type="entry name" value="ArAA_hydroxylase"/>
</dbReference>
<evidence type="ECO:0000259" key="25">
    <source>
        <dbReference type="PROSITE" id="PS51671"/>
    </source>
</evidence>
<dbReference type="InterPro" id="IPR045865">
    <property type="entry name" value="ACT-like_dom_sf"/>
</dbReference>
<dbReference type="Pfam" id="PF07264">
    <property type="entry name" value="EI24"/>
    <property type="match status" value="1"/>
</dbReference>
<dbReference type="SUPFAM" id="SSF55021">
    <property type="entry name" value="ACT-like"/>
    <property type="match status" value="1"/>
</dbReference>
<dbReference type="Pfam" id="PF04130">
    <property type="entry name" value="GCP_C_terminal"/>
    <property type="match status" value="1"/>
</dbReference>
<evidence type="ECO:0000256" key="11">
    <source>
        <dbReference type="ARBA" id="ARBA00022701"/>
    </source>
</evidence>
<evidence type="ECO:0000256" key="4">
    <source>
        <dbReference type="ARBA" id="ARBA00004245"/>
    </source>
</evidence>
<evidence type="ECO:0000313" key="27">
    <source>
        <dbReference type="WBParaSite" id="maker-uti_cns_0002077-snap-gene-0.8-mRNA-1"/>
    </source>
</evidence>
<evidence type="ECO:0000256" key="12">
    <source>
        <dbReference type="ARBA" id="ARBA00022723"/>
    </source>
</evidence>
<dbReference type="InterPro" id="IPR005961">
    <property type="entry name" value="Phe-4-hydroxylase_tetra"/>
</dbReference>
<dbReference type="PANTHER" id="PTHR11473">
    <property type="entry name" value="AROMATIC AMINO ACID HYDROXYLASE"/>
    <property type="match status" value="1"/>
</dbReference>
<dbReference type="Pfam" id="PF14955">
    <property type="entry name" value="MRP-S24"/>
    <property type="match status" value="1"/>
</dbReference>
<dbReference type="InterPro" id="IPR019774">
    <property type="entry name" value="Aromatic-AA_hydroxylase_C"/>
</dbReference>
<keyword evidence="9" id="KW-0963">Cytoplasm</keyword>
<evidence type="ECO:0000256" key="5">
    <source>
        <dbReference type="ARBA" id="ARBA00005088"/>
    </source>
</evidence>
<dbReference type="InterPro" id="IPR059112">
    <property type="entry name" value="CysZ/EI24"/>
</dbReference>
<evidence type="ECO:0000256" key="22">
    <source>
        <dbReference type="SAM" id="MobiDB-lite"/>
    </source>
</evidence>
<feature type="compositionally biased region" description="Low complexity" evidence="22">
    <location>
        <begin position="508"/>
        <end position="518"/>
    </location>
</feature>
<dbReference type="GO" id="GO:0043015">
    <property type="term" value="F:gamma-tubulin binding"/>
    <property type="evidence" value="ECO:0007669"/>
    <property type="project" value="InterPro"/>
</dbReference>
<feature type="transmembrane region" description="Helical" evidence="23">
    <location>
        <begin position="240"/>
        <end position="260"/>
    </location>
</feature>
<dbReference type="InterPro" id="IPR041912">
    <property type="entry name" value="Euk_PheOH_cat"/>
</dbReference>
<evidence type="ECO:0000256" key="16">
    <source>
        <dbReference type="ARBA" id="ARBA00023033"/>
    </source>
</evidence>
<dbReference type="PRINTS" id="PR00372">
    <property type="entry name" value="FYWHYDRXLASE"/>
</dbReference>
<dbReference type="GO" id="GO:0046189">
    <property type="term" value="P:phenol-containing compound biosynthetic process"/>
    <property type="evidence" value="ECO:0007669"/>
    <property type="project" value="UniProtKB-ARBA"/>
</dbReference>
<dbReference type="GO" id="GO:0005739">
    <property type="term" value="C:mitochondrion"/>
    <property type="evidence" value="ECO:0007669"/>
    <property type="project" value="InterPro"/>
</dbReference>
<evidence type="ECO:0000256" key="3">
    <source>
        <dbReference type="ARBA" id="ARBA00004141"/>
    </source>
</evidence>
<accession>A0A1I8GI44</accession>
<dbReference type="SUPFAM" id="SSF56534">
    <property type="entry name" value="Aromatic aminoacid monoxygenases, catalytic and oligomerization domains"/>
    <property type="match status" value="1"/>
</dbReference>
<dbReference type="Pfam" id="PF00351">
    <property type="entry name" value="Biopterin_H"/>
    <property type="match status" value="1"/>
</dbReference>
<dbReference type="InterPro" id="IPR036329">
    <property type="entry name" value="Aro-AA_hydroxylase_C_sf"/>
</dbReference>
<dbReference type="NCBIfam" id="TIGR01268">
    <property type="entry name" value="Phe4hydrox_tetr"/>
    <property type="match status" value="1"/>
</dbReference>
<comment type="pathway">
    <text evidence="5">Amino-acid degradation; L-phenylalanine degradation; acetoacetate and fumarate from L-phenylalanine: step 1/6.</text>
</comment>
<evidence type="ECO:0000256" key="21">
    <source>
        <dbReference type="PIRSR" id="PIRSR601273-2"/>
    </source>
</evidence>
<dbReference type="Gene3D" id="1.20.120.1900">
    <property type="entry name" value="Gamma-tubulin complex, C-terminal domain"/>
    <property type="match status" value="1"/>
</dbReference>
<comment type="catalytic activity">
    <reaction evidence="1">
        <text>(6R)-L-erythro-5,6,7,8-tetrahydrobiopterin + L-phenylalanine + O2 = (4aS,6R)-4a-hydroxy-L-erythro-5,6,7,8-tetrahydrobiopterin + L-tyrosine</text>
        <dbReference type="Rhea" id="RHEA:20273"/>
        <dbReference type="ChEBI" id="CHEBI:15379"/>
        <dbReference type="ChEBI" id="CHEBI:15642"/>
        <dbReference type="ChEBI" id="CHEBI:58095"/>
        <dbReference type="ChEBI" id="CHEBI:58315"/>
        <dbReference type="ChEBI" id="CHEBI:59560"/>
        <dbReference type="EC" id="1.14.16.1"/>
    </reaction>
</comment>
<feature type="compositionally biased region" description="Basic and acidic residues" evidence="22">
    <location>
        <begin position="1113"/>
        <end position="1127"/>
    </location>
</feature>
<evidence type="ECO:0000256" key="7">
    <source>
        <dbReference type="ARBA" id="ARBA00010337"/>
    </source>
</evidence>
<keyword evidence="19" id="KW-0585">Phenylalanine catabolism</keyword>
<evidence type="ECO:0000256" key="15">
    <source>
        <dbReference type="ARBA" id="ARBA00023004"/>
    </source>
</evidence>
<dbReference type="CDD" id="cd22572">
    <property type="entry name" value="GCP5_NTD"/>
    <property type="match status" value="1"/>
</dbReference>
<keyword evidence="15 21" id="KW-0408">Iron</keyword>
<dbReference type="GO" id="GO:0005506">
    <property type="term" value="F:iron ion binding"/>
    <property type="evidence" value="ECO:0007669"/>
    <property type="project" value="InterPro"/>
</dbReference>
<evidence type="ECO:0000256" key="14">
    <source>
        <dbReference type="ARBA" id="ARBA00023002"/>
    </source>
</evidence>
<protein>
    <recommendedName>
        <fullName evidence="8">phenylalanine 4-monooxygenase</fullName>
        <ecNumber evidence="8">1.14.16.1</ecNumber>
    </recommendedName>
    <alternativeName>
        <fullName evidence="20">Phe-4-monooxygenase</fullName>
    </alternativeName>
</protein>
<keyword evidence="26" id="KW-1185">Reference proteome</keyword>
<evidence type="ECO:0000256" key="13">
    <source>
        <dbReference type="ARBA" id="ARBA00022989"/>
    </source>
</evidence>
<evidence type="ECO:0000256" key="10">
    <source>
        <dbReference type="ARBA" id="ARBA00022692"/>
    </source>
</evidence>
<keyword evidence="17 23" id="KW-0472">Membrane</keyword>
<dbReference type="CDD" id="cd04880">
    <property type="entry name" value="ACT_AAAH-PDT-like"/>
    <property type="match status" value="1"/>
</dbReference>
<evidence type="ECO:0000256" key="9">
    <source>
        <dbReference type="ARBA" id="ARBA00022490"/>
    </source>
</evidence>
<dbReference type="Pfam" id="PF01842">
    <property type="entry name" value="ACT"/>
    <property type="match status" value="1"/>
</dbReference>
<evidence type="ECO:0000256" key="1">
    <source>
        <dbReference type="ARBA" id="ARBA00001060"/>
    </source>
</evidence>
<proteinExistence type="inferred from homology"/>
<dbReference type="GO" id="GO:0006559">
    <property type="term" value="P:L-phenylalanine catabolic process"/>
    <property type="evidence" value="ECO:0007669"/>
    <property type="project" value="UniProtKB-UniPathway"/>
</dbReference>
<keyword evidence="12 21" id="KW-0479">Metal-binding</keyword>
<dbReference type="PANTHER" id="PTHR11473:SF24">
    <property type="entry name" value="PHENYLALANINE-4-HYDROXYLASE"/>
    <property type="match status" value="1"/>
</dbReference>
<feature type="transmembrane region" description="Helical" evidence="23">
    <location>
        <begin position="116"/>
        <end position="137"/>
    </location>
</feature>
<feature type="binding site" evidence="21">
    <location>
        <position position="811"/>
    </location>
    <ligand>
        <name>Fe cation</name>
        <dbReference type="ChEBI" id="CHEBI:24875"/>
    </ligand>
</feature>
<dbReference type="EC" id="1.14.16.1" evidence="8"/>
<feature type="binding site" evidence="21">
    <location>
        <position position="806"/>
    </location>
    <ligand>
        <name>Fe cation</name>
        <dbReference type="ChEBI" id="CHEBI:24875"/>
    </ligand>
</feature>
<dbReference type="InterPro" id="IPR042241">
    <property type="entry name" value="GCP_C_sf"/>
</dbReference>
<keyword evidence="16" id="KW-0503">Monooxygenase</keyword>
<feature type="compositionally biased region" description="Acidic residues" evidence="22">
    <location>
        <begin position="1150"/>
        <end position="1163"/>
    </location>
</feature>
<comment type="similarity">
    <text evidence="7">Belongs to the TUBGCP family.</text>
</comment>
<feature type="transmembrane region" description="Helical" evidence="23">
    <location>
        <begin position="203"/>
        <end position="220"/>
    </location>
</feature>
<dbReference type="WBParaSite" id="maker-uti_cns_0002077-snap-gene-0.8-mRNA-1">
    <property type="protein sequence ID" value="maker-uti_cns_0002077-snap-gene-0.8-mRNA-1"/>
    <property type="gene ID" value="maker-uti_cns_0002077-snap-gene-0.8"/>
</dbReference>
<dbReference type="InterPro" id="IPR026146">
    <property type="entry name" value="Ribosomal_uS3m"/>
</dbReference>
<dbReference type="FunFam" id="1.10.800.10:FF:000004">
    <property type="entry name" value="Tyrosine 3-monooxygenase"/>
    <property type="match status" value="1"/>
</dbReference>
<dbReference type="GO" id="GO:0005874">
    <property type="term" value="C:microtubule"/>
    <property type="evidence" value="ECO:0007669"/>
    <property type="project" value="UniProtKB-KW"/>
</dbReference>
<dbReference type="Proteomes" id="UP000095280">
    <property type="component" value="Unplaced"/>
</dbReference>
<comment type="similarity">
    <text evidence="6">Belongs to the biopterin-dependent aromatic amino acid hydroxylase family.</text>
</comment>
<evidence type="ECO:0000256" key="18">
    <source>
        <dbReference type="ARBA" id="ARBA00023212"/>
    </source>
</evidence>
<keyword evidence="18" id="KW-0206">Cytoskeleton</keyword>
<dbReference type="InterPro" id="IPR002912">
    <property type="entry name" value="ACT_dom"/>
</dbReference>
<dbReference type="InterPro" id="IPR036951">
    <property type="entry name" value="ArAA_hydroxylase_sf"/>
</dbReference>
<dbReference type="PROSITE" id="PS51410">
    <property type="entry name" value="BH4_AAA_HYDROXYL_2"/>
    <property type="match status" value="1"/>
</dbReference>
<dbReference type="InterPro" id="IPR059169">
    <property type="entry name" value="GCP5_N_ext"/>
</dbReference>
<evidence type="ECO:0000256" key="8">
    <source>
        <dbReference type="ARBA" id="ARBA00011995"/>
    </source>
</evidence>
<feature type="domain" description="ACT" evidence="25">
    <location>
        <begin position="555"/>
        <end position="633"/>
    </location>
</feature>
<evidence type="ECO:0000313" key="26">
    <source>
        <dbReference type="Proteomes" id="UP000095280"/>
    </source>
</evidence>
<comment type="cofactor">
    <cofactor evidence="2 21">
        <name>Fe(2+)</name>
        <dbReference type="ChEBI" id="CHEBI:29033"/>
    </cofactor>
</comment>
<feature type="region of interest" description="Disordered" evidence="22">
    <location>
        <begin position="506"/>
        <end position="533"/>
    </location>
</feature>